<reference evidence="1" key="1">
    <citation type="journal article" date="2021" name="Environ. Microbiol.">
        <title>Gene family expansions and transcriptome signatures uncover fungal adaptations to wood decay.</title>
        <authorList>
            <person name="Hage H."/>
            <person name="Miyauchi S."/>
            <person name="Viragh M."/>
            <person name="Drula E."/>
            <person name="Min B."/>
            <person name="Chaduli D."/>
            <person name="Navarro D."/>
            <person name="Favel A."/>
            <person name="Norest M."/>
            <person name="Lesage-Meessen L."/>
            <person name="Balint B."/>
            <person name="Merenyi Z."/>
            <person name="de Eugenio L."/>
            <person name="Morin E."/>
            <person name="Martinez A.T."/>
            <person name="Baldrian P."/>
            <person name="Stursova M."/>
            <person name="Martinez M.J."/>
            <person name="Novotny C."/>
            <person name="Magnuson J.K."/>
            <person name="Spatafora J.W."/>
            <person name="Maurice S."/>
            <person name="Pangilinan J."/>
            <person name="Andreopoulos W."/>
            <person name="LaButti K."/>
            <person name="Hundley H."/>
            <person name="Na H."/>
            <person name="Kuo A."/>
            <person name="Barry K."/>
            <person name="Lipzen A."/>
            <person name="Henrissat B."/>
            <person name="Riley R."/>
            <person name="Ahrendt S."/>
            <person name="Nagy L.G."/>
            <person name="Grigoriev I.V."/>
            <person name="Martin F."/>
            <person name="Rosso M.N."/>
        </authorList>
    </citation>
    <scope>NUCLEOTIDE SEQUENCE</scope>
    <source>
        <strain evidence="1">CBS 384.51</strain>
    </source>
</reference>
<organism evidence="1 2">
    <name type="scientific">Irpex rosettiformis</name>
    <dbReference type="NCBI Taxonomy" id="378272"/>
    <lineage>
        <taxon>Eukaryota</taxon>
        <taxon>Fungi</taxon>
        <taxon>Dikarya</taxon>
        <taxon>Basidiomycota</taxon>
        <taxon>Agaricomycotina</taxon>
        <taxon>Agaricomycetes</taxon>
        <taxon>Polyporales</taxon>
        <taxon>Irpicaceae</taxon>
        <taxon>Irpex</taxon>
    </lineage>
</organism>
<evidence type="ECO:0000313" key="2">
    <source>
        <dbReference type="Proteomes" id="UP001055072"/>
    </source>
</evidence>
<dbReference type="Proteomes" id="UP001055072">
    <property type="component" value="Unassembled WGS sequence"/>
</dbReference>
<evidence type="ECO:0000313" key="1">
    <source>
        <dbReference type="EMBL" id="KAI0085488.1"/>
    </source>
</evidence>
<sequence>MRIRRCFTNPICFLYKIKIPLSHPKAIGRKLSYYPDPVRHALMDPASAVIGITSFTFTVCGKINALRKEIKGAPGQVQALQELCGVIELFVDRLRSIGTPDASYSPGEAAYLNVLCDKSQHCLEEVDKAVEAVVVRIRGGGQPAIRWNKWIMKKGDLQEMSQTLMNLRDSLSMMVDFMHL</sequence>
<dbReference type="EMBL" id="MU274930">
    <property type="protein sequence ID" value="KAI0085488.1"/>
    <property type="molecule type" value="Genomic_DNA"/>
</dbReference>
<name>A0ACB8TTY1_9APHY</name>
<protein>
    <submittedName>
        <fullName evidence="1">Uncharacterized protein</fullName>
    </submittedName>
</protein>
<proteinExistence type="predicted"/>
<accession>A0ACB8TTY1</accession>
<gene>
    <name evidence="1" type="ORF">BDY19DRAFT_996627</name>
</gene>
<comment type="caution">
    <text evidence="1">The sequence shown here is derived from an EMBL/GenBank/DDBJ whole genome shotgun (WGS) entry which is preliminary data.</text>
</comment>
<keyword evidence="2" id="KW-1185">Reference proteome</keyword>